<dbReference type="AlphaFoldDB" id="A0A9E5T477"/>
<keyword evidence="4" id="KW-0479">Metal-binding</keyword>
<keyword evidence="3" id="KW-0808">Transferase</keyword>
<comment type="catalytic activity">
    <reaction evidence="8">
        <text>adenosine + phosphate = alpha-D-ribose 1-phosphate + adenine</text>
        <dbReference type="Rhea" id="RHEA:27642"/>
        <dbReference type="ChEBI" id="CHEBI:16335"/>
        <dbReference type="ChEBI" id="CHEBI:16708"/>
        <dbReference type="ChEBI" id="CHEBI:43474"/>
        <dbReference type="ChEBI" id="CHEBI:57720"/>
        <dbReference type="EC" id="2.4.2.1"/>
    </reaction>
    <physiologicalReaction direction="left-to-right" evidence="8">
        <dbReference type="Rhea" id="RHEA:27643"/>
    </physiologicalReaction>
</comment>
<accession>A0A9E5T477</accession>
<comment type="catalytic activity">
    <reaction evidence="9">
        <text>S-methyl-5'-thioadenosine + phosphate = 5-(methylsulfanyl)-alpha-D-ribose 1-phosphate + adenine</text>
        <dbReference type="Rhea" id="RHEA:11852"/>
        <dbReference type="ChEBI" id="CHEBI:16708"/>
        <dbReference type="ChEBI" id="CHEBI:17509"/>
        <dbReference type="ChEBI" id="CHEBI:43474"/>
        <dbReference type="ChEBI" id="CHEBI:58533"/>
        <dbReference type="EC" id="2.4.2.28"/>
    </reaction>
    <physiologicalReaction direction="left-to-right" evidence="9">
        <dbReference type="Rhea" id="RHEA:11853"/>
    </physiologicalReaction>
</comment>
<organism evidence="10 11">
    <name type="scientific">Pseudomaricurvus hydrocarbonicus</name>
    <dbReference type="NCBI Taxonomy" id="1470433"/>
    <lineage>
        <taxon>Bacteria</taxon>
        <taxon>Pseudomonadati</taxon>
        <taxon>Pseudomonadota</taxon>
        <taxon>Gammaproteobacteria</taxon>
        <taxon>Cellvibrionales</taxon>
        <taxon>Cellvibrionaceae</taxon>
        <taxon>Pseudomaricurvus</taxon>
    </lineage>
</organism>
<dbReference type="SUPFAM" id="SSF64438">
    <property type="entry name" value="CNF1/YfiH-like putative cysteine hydrolases"/>
    <property type="match status" value="1"/>
</dbReference>
<proteinExistence type="inferred from homology"/>
<comment type="similarity">
    <text evidence="2">Belongs to the purine nucleoside phosphorylase YfiH/LACC1 family.</text>
</comment>
<keyword evidence="11" id="KW-1185">Reference proteome</keyword>
<dbReference type="InterPro" id="IPR011324">
    <property type="entry name" value="Cytotoxic_necrot_fac-like_cat"/>
</dbReference>
<dbReference type="CDD" id="cd16833">
    <property type="entry name" value="YfiH"/>
    <property type="match status" value="1"/>
</dbReference>
<dbReference type="Pfam" id="PF02578">
    <property type="entry name" value="Cu-oxidase_4"/>
    <property type="match status" value="1"/>
</dbReference>
<evidence type="ECO:0000256" key="5">
    <source>
        <dbReference type="ARBA" id="ARBA00022801"/>
    </source>
</evidence>
<dbReference type="Proteomes" id="UP000787472">
    <property type="component" value="Unassembled WGS sequence"/>
</dbReference>
<evidence type="ECO:0000256" key="6">
    <source>
        <dbReference type="ARBA" id="ARBA00022833"/>
    </source>
</evidence>
<dbReference type="GO" id="GO:0005507">
    <property type="term" value="F:copper ion binding"/>
    <property type="evidence" value="ECO:0007669"/>
    <property type="project" value="TreeGrafter"/>
</dbReference>
<protein>
    <submittedName>
        <fullName evidence="10">Multi-copper polyphenol oxidoreductase</fullName>
    </submittedName>
</protein>
<name>A0A9E5T477_9GAMM</name>
<keyword evidence="6" id="KW-0862">Zinc</keyword>
<evidence type="ECO:0000256" key="3">
    <source>
        <dbReference type="ARBA" id="ARBA00022679"/>
    </source>
</evidence>
<evidence type="ECO:0000256" key="7">
    <source>
        <dbReference type="ARBA" id="ARBA00047989"/>
    </source>
</evidence>
<keyword evidence="5" id="KW-0378">Hydrolase</keyword>
<evidence type="ECO:0000256" key="2">
    <source>
        <dbReference type="ARBA" id="ARBA00007353"/>
    </source>
</evidence>
<comment type="caution">
    <text evidence="10">The sequence shown here is derived from an EMBL/GenBank/DDBJ whole genome shotgun (WGS) entry which is preliminary data.</text>
</comment>
<dbReference type="GO" id="GO:0016787">
    <property type="term" value="F:hydrolase activity"/>
    <property type="evidence" value="ECO:0007669"/>
    <property type="project" value="UniProtKB-KW"/>
</dbReference>
<reference evidence="10" key="1">
    <citation type="submission" date="2020-03" db="EMBL/GenBank/DDBJ databases">
        <authorList>
            <person name="Guo F."/>
        </authorList>
    </citation>
    <scope>NUCLEOTIDE SEQUENCE</scope>
    <source>
        <strain evidence="10">JCM 30134</strain>
    </source>
</reference>
<dbReference type="PANTHER" id="PTHR30616">
    <property type="entry name" value="UNCHARACTERIZED PROTEIN YFIH"/>
    <property type="match status" value="1"/>
</dbReference>
<dbReference type="PANTHER" id="PTHR30616:SF2">
    <property type="entry name" value="PURINE NUCLEOSIDE PHOSPHORYLASE LACC1"/>
    <property type="match status" value="1"/>
</dbReference>
<evidence type="ECO:0000256" key="8">
    <source>
        <dbReference type="ARBA" id="ARBA00048968"/>
    </source>
</evidence>
<evidence type="ECO:0000313" key="11">
    <source>
        <dbReference type="Proteomes" id="UP000787472"/>
    </source>
</evidence>
<comment type="catalytic activity">
    <reaction evidence="1">
        <text>inosine + phosphate = alpha-D-ribose 1-phosphate + hypoxanthine</text>
        <dbReference type="Rhea" id="RHEA:27646"/>
        <dbReference type="ChEBI" id="CHEBI:17368"/>
        <dbReference type="ChEBI" id="CHEBI:17596"/>
        <dbReference type="ChEBI" id="CHEBI:43474"/>
        <dbReference type="ChEBI" id="CHEBI:57720"/>
        <dbReference type="EC" id="2.4.2.1"/>
    </reaction>
    <physiologicalReaction direction="left-to-right" evidence="1">
        <dbReference type="Rhea" id="RHEA:27647"/>
    </physiologicalReaction>
</comment>
<evidence type="ECO:0000256" key="1">
    <source>
        <dbReference type="ARBA" id="ARBA00000553"/>
    </source>
</evidence>
<dbReference type="InterPro" id="IPR038371">
    <property type="entry name" value="Cu_polyphenol_OxRdtase_sf"/>
</dbReference>
<evidence type="ECO:0000313" key="10">
    <source>
        <dbReference type="EMBL" id="NHO67742.1"/>
    </source>
</evidence>
<comment type="catalytic activity">
    <reaction evidence="7">
        <text>adenosine + H2O + H(+) = inosine + NH4(+)</text>
        <dbReference type="Rhea" id="RHEA:24408"/>
        <dbReference type="ChEBI" id="CHEBI:15377"/>
        <dbReference type="ChEBI" id="CHEBI:15378"/>
        <dbReference type="ChEBI" id="CHEBI:16335"/>
        <dbReference type="ChEBI" id="CHEBI:17596"/>
        <dbReference type="ChEBI" id="CHEBI:28938"/>
        <dbReference type="EC" id="3.5.4.4"/>
    </reaction>
    <physiologicalReaction direction="left-to-right" evidence="7">
        <dbReference type="Rhea" id="RHEA:24409"/>
    </physiologicalReaction>
</comment>
<dbReference type="Gene3D" id="3.60.140.10">
    <property type="entry name" value="CNF1/YfiH-like putative cysteine hydrolases"/>
    <property type="match status" value="1"/>
</dbReference>
<evidence type="ECO:0000256" key="4">
    <source>
        <dbReference type="ARBA" id="ARBA00022723"/>
    </source>
</evidence>
<dbReference type="InterPro" id="IPR003730">
    <property type="entry name" value="Cu_polyphenol_OxRdtase"/>
</dbReference>
<dbReference type="EMBL" id="JAAONZ010000019">
    <property type="protein sequence ID" value="NHO67742.1"/>
    <property type="molecule type" value="Genomic_DNA"/>
</dbReference>
<sequence>MTTRQGGDSRPPYDSFNLALHVGDDPQGVEANRTRLCQQQGVSVGPQWLEQVHGIKVVEAQADGLVRTADACTSGERGLACVVMTADCLPILLCDRAGTRVAAVHAGWRSLAGGIVRETVARFQAGSQLPSSAHAPAPADAQARADAPAGELLAYLGPAISQSHFEVGIDVLEAFFDSALSAAHGEAISAAFRPSISQPMKFHADLYQLARAELAELGVEQVFGGQHCTFADSERFYSYRRDGQTGRMAAMIWLAQGG</sequence>
<gene>
    <name evidence="10" type="ORF">G8770_19520</name>
</gene>
<dbReference type="GO" id="GO:0017061">
    <property type="term" value="F:S-methyl-5-thioadenosine phosphorylase activity"/>
    <property type="evidence" value="ECO:0007669"/>
    <property type="project" value="UniProtKB-EC"/>
</dbReference>
<evidence type="ECO:0000256" key="9">
    <source>
        <dbReference type="ARBA" id="ARBA00049893"/>
    </source>
</evidence>